<dbReference type="InterPro" id="IPR029044">
    <property type="entry name" value="Nucleotide-diphossugar_trans"/>
</dbReference>
<keyword evidence="3" id="KW-1185">Reference proteome</keyword>
<evidence type="ECO:0000313" key="2">
    <source>
        <dbReference type="EMBL" id="ATB30090.1"/>
    </source>
</evidence>
<dbReference type="PANTHER" id="PTHR43777">
    <property type="entry name" value="MOLYBDENUM COFACTOR CYTIDYLYLTRANSFERASE"/>
    <property type="match status" value="1"/>
</dbReference>
<dbReference type="GO" id="GO:0016779">
    <property type="term" value="F:nucleotidyltransferase activity"/>
    <property type="evidence" value="ECO:0007669"/>
    <property type="project" value="UniProtKB-ARBA"/>
</dbReference>
<dbReference type="AlphaFoldDB" id="A0A250IFU6"/>
<dbReference type="PANTHER" id="PTHR43777:SF1">
    <property type="entry name" value="MOLYBDENUM COFACTOR CYTIDYLYLTRANSFERASE"/>
    <property type="match status" value="1"/>
</dbReference>
<dbReference type="RefSeq" id="WP_095978578.1">
    <property type="nucleotide sequence ID" value="NZ_CP022163.1"/>
</dbReference>
<organism evidence="2 3">
    <name type="scientific">Melittangium boletus DSM 14713</name>
    <dbReference type="NCBI Taxonomy" id="1294270"/>
    <lineage>
        <taxon>Bacteria</taxon>
        <taxon>Pseudomonadati</taxon>
        <taxon>Myxococcota</taxon>
        <taxon>Myxococcia</taxon>
        <taxon>Myxococcales</taxon>
        <taxon>Cystobacterineae</taxon>
        <taxon>Archangiaceae</taxon>
        <taxon>Melittangium</taxon>
    </lineage>
</organism>
<feature type="domain" description="MobA-like NTP transferase" evidence="1">
    <location>
        <begin position="7"/>
        <end position="160"/>
    </location>
</feature>
<dbReference type="InterPro" id="IPR025877">
    <property type="entry name" value="MobA-like_NTP_Trfase"/>
</dbReference>
<dbReference type="Pfam" id="PF12804">
    <property type="entry name" value="NTP_transf_3"/>
    <property type="match status" value="1"/>
</dbReference>
<dbReference type="KEGG" id="mbd:MEBOL_003545"/>
<dbReference type="Gene3D" id="3.90.550.10">
    <property type="entry name" value="Spore Coat Polysaccharide Biosynthesis Protein SpsA, Chain A"/>
    <property type="match status" value="1"/>
</dbReference>
<proteinExistence type="predicted"/>
<name>A0A250IFU6_9BACT</name>
<dbReference type="CDD" id="cd04182">
    <property type="entry name" value="GT_2_like_f"/>
    <property type="match status" value="1"/>
</dbReference>
<protein>
    <recommendedName>
        <fullName evidence="1">MobA-like NTP transferase domain-containing protein</fullName>
    </recommendedName>
</protein>
<dbReference type="OrthoDB" id="9779263at2"/>
<dbReference type="SUPFAM" id="SSF53448">
    <property type="entry name" value="Nucleotide-diphospho-sugar transferases"/>
    <property type="match status" value="1"/>
</dbReference>
<sequence>MKPITIVVLAAGASTRLGHPKQLVVWRGETLVHRAARIAVESDIGPVRVVTGARGDEVARAVSDLPVTCIHNPHASEGLSSSIHRGLEGLDTNVLLLTCDQPLLTPDHLLALADTRRFTQASIIASAYEGVVGVPTLIAHELLPELRALQGDQGARALFEGRAVEPVVFDGGGLDVDTEEDILQLRERAGSLY</sequence>
<evidence type="ECO:0000313" key="3">
    <source>
        <dbReference type="Proteomes" id="UP000217289"/>
    </source>
</evidence>
<accession>A0A250IFU6</accession>
<dbReference type="Proteomes" id="UP000217289">
    <property type="component" value="Chromosome"/>
</dbReference>
<evidence type="ECO:0000259" key="1">
    <source>
        <dbReference type="Pfam" id="PF12804"/>
    </source>
</evidence>
<dbReference type="EMBL" id="CP022163">
    <property type="protein sequence ID" value="ATB30090.1"/>
    <property type="molecule type" value="Genomic_DNA"/>
</dbReference>
<reference evidence="2 3" key="1">
    <citation type="submission" date="2017-06" db="EMBL/GenBank/DDBJ databases">
        <authorList>
            <person name="Kim H.J."/>
            <person name="Triplett B.A."/>
        </authorList>
    </citation>
    <scope>NUCLEOTIDE SEQUENCE [LARGE SCALE GENOMIC DNA]</scope>
    <source>
        <strain evidence="2 3">DSM 14713</strain>
    </source>
</reference>
<gene>
    <name evidence="2" type="ORF">MEBOL_003545</name>
</gene>